<name>A0A8S2FQG3_9BILA</name>
<dbReference type="Proteomes" id="UP000682733">
    <property type="component" value="Unassembled WGS sequence"/>
</dbReference>
<dbReference type="EMBL" id="CAJOBA010060379">
    <property type="protein sequence ID" value="CAF4323307.1"/>
    <property type="molecule type" value="Genomic_DNA"/>
</dbReference>
<reference evidence="1" key="1">
    <citation type="submission" date="2021-02" db="EMBL/GenBank/DDBJ databases">
        <authorList>
            <person name="Nowell W R."/>
        </authorList>
    </citation>
    <scope>NUCLEOTIDE SEQUENCE</scope>
</reference>
<comment type="caution">
    <text evidence="1">The sequence shown here is derived from an EMBL/GenBank/DDBJ whole genome shotgun (WGS) entry which is preliminary data.</text>
</comment>
<sequence length="106" mass="12197">HSPSTELKLANITKLRIYQSSATFDDYHLFSVLTNVSELEISKPLVASLIQYLLSHSNLEYLFQQIRKIIITSPLTSTDTNPPLLHVQIEIDYPKFFPNAEIYQCQ</sequence>
<proteinExistence type="predicted"/>
<evidence type="ECO:0000313" key="3">
    <source>
        <dbReference type="Proteomes" id="UP000677228"/>
    </source>
</evidence>
<gene>
    <name evidence="1" type="ORF">OVA965_LOCUS38496</name>
    <name evidence="2" type="ORF">TMI583_LOCUS39689</name>
</gene>
<feature type="non-terminal residue" evidence="1">
    <location>
        <position position="1"/>
    </location>
</feature>
<dbReference type="AlphaFoldDB" id="A0A8S2FQG3"/>
<evidence type="ECO:0000313" key="2">
    <source>
        <dbReference type="EMBL" id="CAF4323307.1"/>
    </source>
</evidence>
<accession>A0A8S2FQG3</accession>
<protein>
    <submittedName>
        <fullName evidence="1">Uncharacterized protein</fullName>
    </submittedName>
</protein>
<evidence type="ECO:0000313" key="1">
    <source>
        <dbReference type="EMBL" id="CAF1535709.1"/>
    </source>
</evidence>
<dbReference type="EMBL" id="CAJNOK010038098">
    <property type="protein sequence ID" value="CAF1535709.1"/>
    <property type="molecule type" value="Genomic_DNA"/>
</dbReference>
<organism evidence="1 3">
    <name type="scientific">Didymodactylos carnosus</name>
    <dbReference type="NCBI Taxonomy" id="1234261"/>
    <lineage>
        <taxon>Eukaryota</taxon>
        <taxon>Metazoa</taxon>
        <taxon>Spiralia</taxon>
        <taxon>Gnathifera</taxon>
        <taxon>Rotifera</taxon>
        <taxon>Eurotatoria</taxon>
        <taxon>Bdelloidea</taxon>
        <taxon>Philodinida</taxon>
        <taxon>Philodinidae</taxon>
        <taxon>Didymodactylos</taxon>
    </lineage>
</organism>
<dbReference type="Proteomes" id="UP000677228">
    <property type="component" value="Unassembled WGS sequence"/>
</dbReference>